<dbReference type="PANTHER" id="PTHR12192">
    <property type="entry name" value="CATION TRANSPORT PROTEIN CHAC-RELATED"/>
    <property type="match status" value="1"/>
</dbReference>
<dbReference type="InterPro" id="IPR013024">
    <property type="entry name" value="GGCT-like"/>
</dbReference>
<dbReference type="EC" id="4.3.2.7" evidence="1"/>
<dbReference type="SUPFAM" id="SSF110857">
    <property type="entry name" value="Gamma-glutamyl cyclotransferase-like"/>
    <property type="match status" value="1"/>
</dbReference>
<evidence type="ECO:0000256" key="2">
    <source>
        <dbReference type="ARBA" id="ARBA00023239"/>
    </source>
</evidence>
<dbReference type="Pfam" id="PF04752">
    <property type="entry name" value="ChaC"/>
    <property type="match status" value="1"/>
</dbReference>
<sequence length="256" mass="28387">MRERSKSLSLTAAHVARVHRQIADGGPGPGAVLHSDADYDGWVERMLRSHPAPGSPTLLFAYGSLIWKPEIEHVGEEPGLARGWHRSFCFRMTRFRGTPERPGLMMALDRGGQCRGILYELPDDHLERQLGRLFRREFTYKPPNSMPRWIKVEAAQGPVTALSFVINRASPFYAGSLSLEAVAETLAQACGHVGSGAEYLLNTVAHLEARGIRDRNLWRLQALVAECIERNNGTAPSGEAHSKEAHSNTGRMKLRS</sequence>
<dbReference type="CDD" id="cd06661">
    <property type="entry name" value="GGCT_like"/>
    <property type="match status" value="1"/>
</dbReference>
<reference evidence="4 5" key="1">
    <citation type="submission" date="2015-11" db="EMBL/GenBank/DDBJ databases">
        <title>Ensifer anhuiense sp. nov., an effective nitrogen fixation bacterium with Glycine soja.</title>
        <authorList>
            <person name="Yan H."/>
            <person name="Chen W."/>
        </authorList>
    </citation>
    <scope>NUCLEOTIDE SEQUENCE [LARGE SCALE GENOMIC DNA]</scope>
    <source>
        <strain evidence="4 5">LMG 7837</strain>
    </source>
</reference>
<gene>
    <name evidence="4" type="ORF">ATB98_10570</name>
</gene>
<comment type="caution">
    <text evidence="4">The sequence shown here is derived from an EMBL/GenBank/DDBJ whole genome shotgun (WGS) entry which is preliminary data.</text>
</comment>
<dbReference type="InterPro" id="IPR006840">
    <property type="entry name" value="ChaC"/>
</dbReference>
<keyword evidence="2" id="KW-0456">Lyase</keyword>
<evidence type="ECO:0000256" key="1">
    <source>
        <dbReference type="ARBA" id="ARBA00012344"/>
    </source>
</evidence>
<dbReference type="AlphaFoldDB" id="A0A178YGA6"/>
<dbReference type="GO" id="GO:0006751">
    <property type="term" value="P:glutathione catabolic process"/>
    <property type="evidence" value="ECO:0007669"/>
    <property type="project" value="InterPro"/>
</dbReference>
<dbReference type="EMBL" id="LNQB01000069">
    <property type="protein sequence ID" value="OAP46412.1"/>
    <property type="molecule type" value="Genomic_DNA"/>
</dbReference>
<dbReference type="PANTHER" id="PTHR12192:SF2">
    <property type="entry name" value="GLUTATHIONE-SPECIFIC GAMMA-GLUTAMYLCYCLOTRANSFERASE 2"/>
    <property type="match status" value="1"/>
</dbReference>
<dbReference type="Gene3D" id="3.10.490.10">
    <property type="entry name" value="Gamma-glutamyl cyclotransferase-like"/>
    <property type="match status" value="1"/>
</dbReference>
<proteinExistence type="predicted"/>
<evidence type="ECO:0000256" key="3">
    <source>
        <dbReference type="SAM" id="MobiDB-lite"/>
    </source>
</evidence>
<organism evidence="4 5">
    <name type="scientific">Sinorhizobium saheli</name>
    <dbReference type="NCBI Taxonomy" id="36856"/>
    <lineage>
        <taxon>Bacteria</taxon>
        <taxon>Pseudomonadati</taxon>
        <taxon>Pseudomonadota</taxon>
        <taxon>Alphaproteobacteria</taxon>
        <taxon>Hyphomicrobiales</taxon>
        <taxon>Rhizobiaceae</taxon>
        <taxon>Sinorhizobium/Ensifer group</taxon>
        <taxon>Sinorhizobium</taxon>
    </lineage>
</organism>
<dbReference type="GO" id="GO:0005737">
    <property type="term" value="C:cytoplasm"/>
    <property type="evidence" value="ECO:0007669"/>
    <property type="project" value="TreeGrafter"/>
</dbReference>
<evidence type="ECO:0000313" key="5">
    <source>
        <dbReference type="Proteomes" id="UP000078507"/>
    </source>
</evidence>
<feature type="region of interest" description="Disordered" evidence="3">
    <location>
        <begin position="233"/>
        <end position="256"/>
    </location>
</feature>
<dbReference type="InterPro" id="IPR036568">
    <property type="entry name" value="GGCT-like_sf"/>
</dbReference>
<dbReference type="RefSeq" id="WP_084435419.1">
    <property type="nucleotide sequence ID" value="NZ_LNQB01000069.1"/>
</dbReference>
<name>A0A178YGA6_SINSA</name>
<dbReference type="GO" id="GO:0061928">
    <property type="term" value="F:glutathione specific gamma-glutamylcyclotransferase activity"/>
    <property type="evidence" value="ECO:0007669"/>
    <property type="project" value="UniProtKB-EC"/>
</dbReference>
<dbReference type="Proteomes" id="UP000078507">
    <property type="component" value="Unassembled WGS sequence"/>
</dbReference>
<dbReference type="STRING" id="36856.ATB98_10570"/>
<evidence type="ECO:0000313" key="4">
    <source>
        <dbReference type="EMBL" id="OAP46412.1"/>
    </source>
</evidence>
<protein>
    <recommendedName>
        <fullName evidence="1">glutathione-specific gamma-glutamylcyclotransferase</fullName>
        <ecNumber evidence="1">4.3.2.7</ecNumber>
    </recommendedName>
</protein>
<dbReference type="OrthoDB" id="9795692at2"/>
<accession>A0A178YGA6</accession>
<keyword evidence="5" id="KW-1185">Reference proteome</keyword>